<dbReference type="Proteomes" id="UP001055879">
    <property type="component" value="Linkage Group LG05"/>
</dbReference>
<sequence length="67" mass="7883">MSIRPFGKLSVHIVWSARFLWRGQYSSHLSTYTDRLRTENQNKIQTSIRFSPIKAEDQERGQDSIVD</sequence>
<accession>A0ACB9C4E0</accession>
<evidence type="ECO:0000313" key="1">
    <source>
        <dbReference type="EMBL" id="KAI3729197.1"/>
    </source>
</evidence>
<reference evidence="2" key="1">
    <citation type="journal article" date="2022" name="Mol. Ecol. Resour.">
        <title>The genomes of chicory, endive, great burdock and yacon provide insights into Asteraceae palaeo-polyploidization history and plant inulin production.</title>
        <authorList>
            <person name="Fan W."/>
            <person name="Wang S."/>
            <person name="Wang H."/>
            <person name="Wang A."/>
            <person name="Jiang F."/>
            <person name="Liu H."/>
            <person name="Zhao H."/>
            <person name="Xu D."/>
            <person name="Zhang Y."/>
        </authorList>
    </citation>
    <scope>NUCLEOTIDE SEQUENCE [LARGE SCALE GENOMIC DNA]</scope>
    <source>
        <strain evidence="2">cv. Niubang</strain>
    </source>
</reference>
<comment type="caution">
    <text evidence="1">The sequence shown here is derived from an EMBL/GenBank/DDBJ whole genome shotgun (WGS) entry which is preliminary data.</text>
</comment>
<reference evidence="1 2" key="2">
    <citation type="journal article" date="2022" name="Mol. Ecol. Resour.">
        <title>The genomes of chicory, endive, great burdock and yacon provide insights into Asteraceae paleo-polyploidization history and plant inulin production.</title>
        <authorList>
            <person name="Fan W."/>
            <person name="Wang S."/>
            <person name="Wang H."/>
            <person name="Wang A."/>
            <person name="Jiang F."/>
            <person name="Liu H."/>
            <person name="Zhao H."/>
            <person name="Xu D."/>
            <person name="Zhang Y."/>
        </authorList>
    </citation>
    <scope>NUCLEOTIDE SEQUENCE [LARGE SCALE GENOMIC DNA]</scope>
    <source>
        <strain evidence="2">cv. Niubang</strain>
    </source>
</reference>
<gene>
    <name evidence="1" type="ORF">L6452_17850</name>
</gene>
<evidence type="ECO:0000313" key="2">
    <source>
        <dbReference type="Proteomes" id="UP001055879"/>
    </source>
</evidence>
<dbReference type="EMBL" id="CM042051">
    <property type="protein sequence ID" value="KAI3729197.1"/>
    <property type="molecule type" value="Genomic_DNA"/>
</dbReference>
<protein>
    <submittedName>
        <fullName evidence="1">Uncharacterized protein</fullName>
    </submittedName>
</protein>
<keyword evidence="2" id="KW-1185">Reference proteome</keyword>
<proteinExistence type="predicted"/>
<name>A0ACB9C4E0_ARCLA</name>
<organism evidence="1 2">
    <name type="scientific">Arctium lappa</name>
    <name type="common">Greater burdock</name>
    <name type="synonym">Lappa major</name>
    <dbReference type="NCBI Taxonomy" id="4217"/>
    <lineage>
        <taxon>Eukaryota</taxon>
        <taxon>Viridiplantae</taxon>
        <taxon>Streptophyta</taxon>
        <taxon>Embryophyta</taxon>
        <taxon>Tracheophyta</taxon>
        <taxon>Spermatophyta</taxon>
        <taxon>Magnoliopsida</taxon>
        <taxon>eudicotyledons</taxon>
        <taxon>Gunneridae</taxon>
        <taxon>Pentapetalae</taxon>
        <taxon>asterids</taxon>
        <taxon>campanulids</taxon>
        <taxon>Asterales</taxon>
        <taxon>Asteraceae</taxon>
        <taxon>Carduoideae</taxon>
        <taxon>Cardueae</taxon>
        <taxon>Arctiinae</taxon>
        <taxon>Arctium</taxon>
    </lineage>
</organism>